<protein>
    <submittedName>
        <fullName evidence="1">Uncharacterized protein</fullName>
    </submittedName>
</protein>
<dbReference type="AlphaFoldDB" id="V8CPK0"/>
<dbReference type="HOGENOM" id="CLU_2383716_0_0_10"/>
<evidence type="ECO:0000313" key="1">
    <source>
        <dbReference type="EMBL" id="ETD29002.1"/>
    </source>
</evidence>
<proteinExistence type="predicted"/>
<sequence>MVKQALSSCKTMSFAKPKRCCRFPVGYSLGDKSIFMQKPYMAGRRQKARVAHYTNHAVVSYESCNKVNFKQELQSRQKNIGKPFRTIGFPENIL</sequence>
<gene>
    <name evidence="1" type="ORF">HMPREF1173_01046</name>
</gene>
<organism evidence="1 2">
    <name type="scientific">Prevotella nigrescens CC14M</name>
    <dbReference type="NCBI Taxonomy" id="1073366"/>
    <lineage>
        <taxon>Bacteria</taxon>
        <taxon>Pseudomonadati</taxon>
        <taxon>Bacteroidota</taxon>
        <taxon>Bacteroidia</taxon>
        <taxon>Bacteroidales</taxon>
        <taxon>Prevotellaceae</taxon>
        <taxon>Prevotella</taxon>
    </lineage>
</organism>
<evidence type="ECO:0000313" key="2">
    <source>
        <dbReference type="Proteomes" id="UP000018727"/>
    </source>
</evidence>
<dbReference type="Proteomes" id="UP000018727">
    <property type="component" value="Unassembled WGS sequence"/>
</dbReference>
<reference evidence="1 2" key="1">
    <citation type="submission" date="2013-10" db="EMBL/GenBank/DDBJ databases">
        <title>The Genome Sequence of Prevotella nigrescens CC14M.</title>
        <authorList>
            <consortium name="The Broad Institute Genomics Platform"/>
            <person name="Earl A."/>
            <person name="Allen-Vercoe E."/>
            <person name="Daigneault M."/>
            <person name="Young S.K."/>
            <person name="Zeng Q."/>
            <person name="Gargeya S."/>
            <person name="Fitzgerald M."/>
            <person name="Abouelleil A."/>
            <person name="Alvarado L."/>
            <person name="Chapman S.B."/>
            <person name="Gainer-Dewar J."/>
            <person name="Goldberg J."/>
            <person name="Griggs A."/>
            <person name="Gujja S."/>
            <person name="Hansen M."/>
            <person name="Howarth C."/>
            <person name="Imamovic A."/>
            <person name="Ireland A."/>
            <person name="Larimer J."/>
            <person name="McCowan C."/>
            <person name="Murphy C."/>
            <person name="Pearson M."/>
            <person name="Poon T.W."/>
            <person name="Priest M."/>
            <person name="Roberts A."/>
            <person name="Saif S."/>
            <person name="Shea T."/>
            <person name="Sykes S."/>
            <person name="Wortman J."/>
            <person name="Nusbaum C."/>
            <person name="Birren B."/>
        </authorList>
    </citation>
    <scope>NUCLEOTIDE SEQUENCE [LARGE SCALE GENOMIC DNA]</scope>
    <source>
        <strain evidence="1 2">CC14M</strain>
    </source>
</reference>
<comment type="caution">
    <text evidence="1">The sequence shown here is derived from an EMBL/GenBank/DDBJ whole genome shotgun (WGS) entry which is preliminary data.</text>
</comment>
<dbReference type="EMBL" id="AZJH01000012">
    <property type="protein sequence ID" value="ETD29002.1"/>
    <property type="molecule type" value="Genomic_DNA"/>
</dbReference>
<accession>V8CPK0</accession>
<name>V8CPK0_9BACT</name>
<keyword evidence="2" id="KW-1185">Reference proteome</keyword>